<dbReference type="EMBL" id="CP051774">
    <property type="protein sequence ID" value="QJE98393.1"/>
    <property type="molecule type" value="Genomic_DNA"/>
</dbReference>
<feature type="transmembrane region" description="Helical" evidence="1">
    <location>
        <begin position="15"/>
        <end position="34"/>
    </location>
</feature>
<keyword evidence="3" id="KW-1185">Reference proteome</keyword>
<dbReference type="KEGG" id="luo:HHL09_22260"/>
<gene>
    <name evidence="2" type="ORF">HHL09_22260</name>
</gene>
<proteinExistence type="predicted"/>
<sequence length="59" mass="6501">MDLIQRLQELPPQHYAVAGVCLVLLVLFLLKLGFGLVKKIIFLGLFVVLALVILVTLQG</sequence>
<reference evidence="2 3" key="1">
    <citation type="submission" date="2020-04" db="EMBL/GenBank/DDBJ databases">
        <title>Luteolibacter sp. G-1-1-1 isolated from soil.</title>
        <authorList>
            <person name="Dahal R.H."/>
        </authorList>
    </citation>
    <scope>NUCLEOTIDE SEQUENCE [LARGE SCALE GENOMIC DNA]</scope>
    <source>
        <strain evidence="2 3">G-1-1-1</strain>
    </source>
</reference>
<dbReference type="RefSeq" id="WP_169456879.1">
    <property type="nucleotide sequence ID" value="NZ_CP051774.1"/>
</dbReference>
<protein>
    <submittedName>
        <fullName evidence="2">Uncharacterized protein</fullName>
    </submittedName>
</protein>
<evidence type="ECO:0000313" key="3">
    <source>
        <dbReference type="Proteomes" id="UP000501812"/>
    </source>
</evidence>
<feature type="transmembrane region" description="Helical" evidence="1">
    <location>
        <begin position="40"/>
        <end position="57"/>
    </location>
</feature>
<evidence type="ECO:0000313" key="2">
    <source>
        <dbReference type="EMBL" id="QJE98393.1"/>
    </source>
</evidence>
<evidence type="ECO:0000256" key="1">
    <source>
        <dbReference type="SAM" id="Phobius"/>
    </source>
</evidence>
<dbReference type="Proteomes" id="UP000501812">
    <property type="component" value="Chromosome"/>
</dbReference>
<keyword evidence="1" id="KW-1133">Transmembrane helix</keyword>
<keyword evidence="1" id="KW-0472">Membrane</keyword>
<name>A0A858RR36_9BACT</name>
<accession>A0A858RR36</accession>
<keyword evidence="1" id="KW-0812">Transmembrane</keyword>
<dbReference type="AlphaFoldDB" id="A0A858RR36"/>
<organism evidence="2 3">
    <name type="scientific">Luteolibacter luteus</name>
    <dbReference type="NCBI Taxonomy" id="2728835"/>
    <lineage>
        <taxon>Bacteria</taxon>
        <taxon>Pseudomonadati</taxon>
        <taxon>Verrucomicrobiota</taxon>
        <taxon>Verrucomicrobiia</taxon>
        <taxon>Verrucomicrobiales</taxon>
        <taxon>Verrucomicrobiaceae</taxon>
        <taxon>Luteolibacter</taxon>
    </lineage>
</organism>